<evidence type="ECO:0000313" key="7">
    <source>
        <dbReference type="EMBL" id="KAH3795020.1"/>
    </source>
</evidence>
<dbReference type="Pfam" id="PF17682">
    <property type="entry name" value="Tau95_N"/>
    <property type="match status" value="1"/>
</dbReference>
<dbReference type="Pfam" id="PF09734">
    <property type="entry name" value="Tau95"/>
    <property type="match status" value="1"/>
</dbReference>
<dbReference type="Gene3D" id="3.30.200.160">
    <property type="entry name" value="TFIIIC, subcomplex tauA, subunit Sfc1, barrel domain"/>
    <property type="match status" value="1"/>
</dbReference>
<comment type="caution">
    <text evidence="7">The sequence shown here is derived from an EMBL/GenBank/DDBJ whole genome shotgun (WGS) entry which is preliminary data.</text>
</comment>
<dbReference type="InterPro" id="IPR040454">
    <property type="entry name" value="TF_IIIC_Tfc1/Sfc1"/>
</dbReference>
<evidence type="ECO:0000259" key="6">
    <source>
        <dbReference type="Pfam" id="PF17682"/>
    </source>
</evidence>
<keyword evidence="4" id="KW-0539">Nucleus</keyword>
<feature type="domain" description="Transcription factor IIIC subunit 5 HTH" evidence="5">
    <location>
        <begin position="158"/>
        <end position="310"/>
    </location>
</feature>
<dbReference type="Proteomes" id="UP000828390">
    <property type="component" value="Unassembled WGS sequence"/>
</dbReference>
<evidence type="ECO:0000256" key="4">
    <source>
        <dbReference type="ARBA" id="ARBA00023242"/>
    </source>
</evidence>
<dbReference type="GO" id="GO:0001002">
    <property type="term" value="F:RNA polymerase III type 1 promoter sequence-specific DNA binding"/>
    <property type="evidence" value="ECO:0007669"/>
    <property type="project" value="TreeGrafter"/>
</dbReference>
<evidence type="ECO:0008006" key="9">
    <source>
        <dbReference type="Google" id="ProtNLM"/>
    </source>
</evidence>
<evidence type="ECO:0000256" key="2">
    <source>
        <dbReference type="ARBA" id="ARBA00023125"/>
    </source>
</evidence>
<dbReference type="InterPro" id="IPR041499">
    <property type="entry name" value="Tfc1/Sfc1_N"/>
</dbReference>
<comment type="subcellular location">
    <subcellularLocation>
        <location evidence="1">Nucleus</location>
    </subcellularLocation>
</comment>
<keyword evidence="3" id="KW-0804">Transcription</keyword>
<dbReference type="AlphaFoldDB" id="A0A9D4J1N1"/>
<dbReference type="GO" id="GO:0005634">
    <property type="term" value="C:nucleus"/>
    <property type="evidence" value="ECO:0007669"/>
    <property type="project" value="UniProtKB-SubCell"/>
</dbReference>
<keyword evidence="8" id="KW-1185">Reference proteome</keyword>
<proteinExistence type="predicted"/>
<keyword evidence="2" id="KW-0238">DNA-binding</keyword>
<name>A0A9D4J1N1_DREPO</name>
<dbReference type="GO" id="GO:0000127">
    <property type="term" value="C:transcription factor TFIIIC complex"/>
    <property type="evidence" value="ECO:0007669"/>
    <property type="project" value="InterPro"/>
</dbReference>
<gene>
    <name evidence="7" type="ORF">DPMN_148565</name>
</gene>
<evidence type="ECO:0000256" key="3">
    <source>
        <dbReference type="ARBA" id="ARBA00023163"/>
    </source>
</evidence>
<dbReference type="InterPro" id="IPR019136">
    <property type="entry name" value="TF_IIIC_su-5_HTH"/>
</dbReference>
<evidence type="ECO:0000259" key="5">
    <source>
        <dbReference type="Pfam" id="PF09734"/>
    </source>
</evidence>
<evidence type="ECO:0000313" key="8">
    <source>
        <dbReference type="Proteomes" id="UP000828390"/>
    </source>
</evidence>
<dbReference type="PANTHER" id="PTHR13230:SF5">
    <property type="entry name" value="GENERAL TRANSCRIPTION FACTOR 3C POLYPEPTIDE 5"/>
    <property type="match status" value="1"/>
</dbReference>
<accession>A0A9D4J1N1</accession>
<dbReference type="PANTHER" id="PTHR13230">
    <property type="entry name" value="GENERAL TRANSCRIPTION FACTOR IIIC, POLYPEPTIDE 5"/>
    <property type="match status" value="1"/>
</dbReference>
<protein>
    <recommendedName>
        <fullName evidence="9">General transcription factor 3C polypeptide 5</fullName>
    </recommendedName>
</protein>
<reference evidence="7" key="1">
    <citation type="journal article" date="2019" name="bioRxiv">
        <title>The Genome of the Zebra Mussel, Dreissena polymorpha: A Resource for Invasive Species Research.</title>
        <authorList>
            <person name="McCartney M.A."/>
            <person name="Auch B."/>
            <person name="Kono T."/>
            <person name="Mallez S."/>
            <person name="Zhang Y."/>
            <person name="Obille A."/>
            <person name="Becker A."/>
            <person name="Abrahante J.E."/>
            <person name="Garbe J."/>
            <person name="Badalamenti J.P."/>
            <person name="Herman A."/>
            <person name="Mangelson H."/>
            <person name="Liachko I."/>
            <person name="Sullivan S."/>
            <person name="Sone E.D."/>
            <person name="Koren S."/>
            <person name="Silverstein K.A.T."/>
            <person name="Beckman K.B."/>
            <person name="Gohl D.M."/>
        </authorList>
    </citation>
    <scope>NUCLEOTIDE SEQUENCE</scope>
    <source>
        <strain evidence="7">Duluth1</strain>
        <tissue evidence="7">Whole animal</tissue>
    </source>
</reference>
<dbReference type="EMBL" id="JAIWYP010000007">
    <property type="protein sequence ID" value="KAH3795020.1"/>
    <property type="molecule type" value="Genomic_DNA"/>
</dbReference>
<reference evidence="7" key="2">
    <citation type="submission" date="2020-11" db="EMBL/GenBank/DDBJ databases">
        <authorList>
            <person name="McCartney M.A."/>
            <person name="Auch B."/>
            <person name="Kono T."/>
            <person name="Mallez S."/>
            <person name="Becker A."/>
            <person name="Gohl D.M."/>
            <person name="Silverstein K.A.T."/>
            <person name="Koren S."/>
            <person name="Bechman K.B."/>
            <person name="Herman A."/>
            <person name="Abrahante J.E."/>
            <person name="Garbe J."/>
        </authorList>
    </citation>
    <scope>NUCLEOTIDE SEQUENCE</scope>
    <source>
        <strain evidence="7">Duluth1</strain>
        <tissue evidence="7">Whole animal</tissue>
    </source>
</reference>
<dbReference type="GO" id="GO:0006384">
    <property type="term" value="P:transcription initiation at RNA polymerase III promoter"/>
    <property type="evidence" value="ECO:0007669"/>
    <property type="project" value="InterPro"/>
</dbReference>
<organism evidence="7 8">
    <name type="scientific">Dreissena polymorpha</name>
    <name type="common">Zebra mussel</name>
    <name type="synonym">Mytilus polymorpha</name>
    <dbReference type="NCBI Taxonomy" id="45954"/>
    <lineage>
        <taxon>Eukaryota</taxon>
        <taxon>Metazoa</taxon>
        <taxon>Spiralia</taxon>
        <taxon>Lophotrochozoa</taxon>
        <taxon>Mollusca</taxon>
        <taxon>Bivalvia</taxon>
        <taxon>Autobranchia</taxon>
        <taxon>Heteroconchia</taxon>
        <taxon>Euheterodonta</taxon>
        <taxon>Imparidentia</taxon>
        <taxon>Neoheterodontei</taxon>
        <taxon>Myida</taxon>
        <taxon>Dreissenoidea</taxon>
        <taxon>Dreissenidae</taxon>
        <taxon>Dreissena</taxon>
    </lineage>
</organism>
<evidence type="ECO:0000256" key="1">
    <source>
        <dbReference type="ARBA" id="ARBA00004123"/>
    </source>
</evidence>
<dbReference type="InterPro" id="IPR042536">
    <property type="entry name" value="TFIIIC_tauA_Sfc1"/>
</dbReference>
<feature type="domain" description="Transcription factor IIIC subunit Tfc1/Sfc1 triple barrel" evidence="6">
    <location>
        <begin position="23"/>
        <end position="121"/>
    </location>
</feature>
<sequence>MSVWTESNKRIDVEYNGSRTFLCVEHPALISNPEKAVKTLGGVDAVAVIFNDPVKRLPLRWRPEDIYSKPTYGDRFNVSNLLMKVVKRRRKSDGKEDYRIEVFGIINVTYRFASMTDFQYLPMRSTATGEYESIYEKVVIDHLVSRKKYFSTDVPLYIPPMTFSRVDRPVDFSFRAPIKHRTPHYKNPDDTRPDHYIGTVRQRRTIFTVFVNFGESVPTQPVPEAVEKMKSEFVDQDAGVRIQQLFEEKPLWLKVELEHVTGVSSIKLKVFLPALCFYWLDGPWRGQWNRFGFDPTAQPSAKIYQTIDFRIRQVKPGQRNIKCKRNSSKLMLWNQITRSQKQNVKINVTSLQESNEPMGPEEVEENKRHMESMYKFDPDIIPPQRMMYYPVCYVNVPEIQQLLHSNDGKYQYLGEIKNAPTVRTEPVAPWLPGRQTPYPLRHGNLC</sequence>
<dbReference type="GO" id="GO:0001003">
    <property type="term" value="F:RNA polymerase III type 2 promoter sequence-specific DNA binding"/>
    <property type="evidence" value="ECO:0007669"/>
    <property type="project" value="TreeGrafter"/>
</dbReference>